<name>A0A8H3I4G5_9LECA</name>
<comment type="caution">
    <text evidence="2">The sequence shown here is derived from an EMBL/GenBank/DDBJ whole genome shotgun (WGS) entry which is preliminary data.</text>
</comment>
<feature type="region of interest" description="Disordered" evidence="1">
    <location>
        <begin position="288"/>
        <end position="313"/>
    </location>
</feature>
<keyword evidence="3" id="KW-1185">Reference proteome</keyword>
<evidence type="ECO:0000313" key="2">
    <source>
        <dbReference type="EMBL" id="CAF9914662.1"/>
    </source>
</evidence>
<accession>A0A8H3I4G5</accession>
<proteinExistence type="predicted"/>
<evidence type="ECO:0000313" key="3">
    <source>
        <dbReference type="Proteomes" id="UP000664521"/>
    </source>
</evidence>
<protein>
    <submittedName>
        <fullName evidence="2">Uncharacterized protein</fullName>
    </submittedName>
</protein>
<dbReference type="EMBL" id="CAJPDS010000014">
    <property type="protein sequence ID" value="CAF9914662.1"/>
    <property type="molecule type" value="Genomic_DNA"/>
</dbReference>
<dbReference type="OrthoDB" id="10584309at2759"/>
<organism evidence="2 3">
    <name type="scientific">Heterodermia speciosa</name>
    <dbReference type="NCBI Taxonomy" id="116794"/>
    <lineage>
        <taxon>Eukaryota</taxon>
        <taxon>Fungi</taxon>
        <taxon>Dikarya</taxon>
        <taxon>Ascomycota</taxon>
        <taxon>Pezizomycotina</taxon>
        <taxon>Lecanoromycetes</taxon>
        <taxon>OSLEUM clade</taxon>
        <taxon>Lecanoromycetidae</taxon>
        <taxon>Caliciales</taxon>
        <taxon>Physciaceae</taxon>
        <taxon>Heterodermia</taxon>
    </lineage>
</organism>
<feature type="compositionally biased region" description="Basic and acidic residues" evidence="1">
    <location>
        <begin position="288"/>
        <end position="300"/>
    </location>
</feature>
<reference evidence="2" key="1">
    <citation type="submission" date="2021-03" db="EMBL/GenBank/DDBJ databases">
        <authorList>
            <person name="Tagirdzhanova G."/>
        </authorList>
    </citation>
    <scope>NUCLEOTIDE SEQUENCE</scope>
</reference>
<feature type="compositionally biased region" description="Acidic residues" evidence="1">
    <location>
        <begin position="301"/>
        <end position="313"/>
    </location>
</feature>
<gene>
    <name evidence="2" type="ORF">HETSPECPRED_002043</name>
</gene>
<dbReference type="Proteomes" id="UP000664521">
    <property type="component" value="Unassembled WGS sequence"/>
</dbReference>
<evidence type="ECO:0000256" key="1">
    <source>
        <dbReference type="SAM" id="MobiDB-lite"/>
    </source>
</evidence>
<dbReference type="AlphaFoldDB" id="A0A8H3I4G5"/>
<sequence>MPLLAQHIARTPFSTLVERGLLKGTFEDMLQLVYCKHPSIRYRWSRTHIDSDPQITFFHLIHKRLDIRPVLKRFYPVFLVLSIGQTKSYAISLGLALFTAVHLINTILDLIRLLLTLTSSRYRAYTATRTRSTLPMTGKRRRGSEGDVVGISRLRREEIDCTSKREQSKRKRVDDLDIPPLFDSSSKKSRLWSFHPADIQSSRVARKMAPRVPRYLYPWTPERPPWYTLRVHKRYKKPKRRLVRHSRGQVQGMEDFLSRYDPPFNVFCLDDLRDSLPVLDRADFSARGRSATVDRLRSAEEKDDEKDEEEDEL</sequence>